<dbReference type="InterPro" id="IPR001611">
    <property type="entry name" value="Leu-rich_rpt"/>
</dbReference>
<keyword evidence="1" id="KW-0433">Leucine-rich repeat</keyword>
<dbReference type="PANTHER" id="PTHR15454">
    <property type="entry name" value="NISCHARIN RELATED"/>
    <property type="match status" value="1"/>
</dbReference>
<evidence type="ECO:0000313" key="6">
    <source>
        <dbReference type="EMBL" id="SMN20004.1"/>
    </source>
</evidence>
<accession>A0A1X7R3A2</accession>
<dbReference type="InterPro" id="IPR029071">
    <property type="entry name" value="Ubiquitin-like_domsf"/>
</dbReference>
<keyword evidence="7" id="KW-1185">Reference proteome</keyword>
<protein>
    <submittedName>
        <fullName evidence="6">Similar to Saccharomyces cerevisiae YER007W PAC2 Microtubule effector required for tubulin heterodimer formation</fullName>
    </submittedName>
</protein>
<dbReference type="Pfam" id="PF01302">
    <property type="entry name" value="CAP_GLY"/>
    <property type="match status" value="1"/>
</dbReference>
<dbReference type="STRING" id="1789683.A0A1X7R3A2"/>
<dbReference type="InterPro" id="IPR000626">
    <property type="entry name" value="Ubiquitin-like_dom"/>
</dbReference>
<dbReference type="InterPro" id="IPR000938">
    <property type="entry name" value="CAP-Gly_domain"/>
</dbReference>
<evidence type="ECO:0000256" key="1">
    <source>
        <dbReference type="ARBA" id="ARBA00022614"/>
    </source>
</evidence>
<keyword evidence="2" id="KW-0677">Repeat</keyword>
<dbReference type="PANTHER" id="PTHR15454:SF56">
    <property type="entry name" value="PROTEIN PHOSPHATASE 1 REGULATORY SUBUNIT 7-RELATED"/>
    <property type="match status" value="1"/>
</dbReference>
<reference evidence="6 7" key="1">
    <citation type="submission" date="2017-04" db="EMBL/GenBank/DDBJ databases">
        <authorList>
            <person name="Afonso C.L."/>
            <person name="Miller P.J."/>
            <person name="Scott M.A."/>
            <person name="Spackman E."/>
            <person name="Goraichik I."/>
            <person name="Dimitrov K.M."/>
            <person name="Suarez D.L."/>
            <person name="Swayne D.E."/>
        </authorList>
    </citation>
    <scope>NUCLEOTIDE SEQUENCE [LARGE SCALE GENOMIC DNA]</scope>
</reference>
<dbReference type="InterPro" id="IPR036859">
    <property type="entry name" value="CAP-Gly_dom_sf"/>
</dbReference>
<dbReference type="PROSITE" id="PS50245">
    <property type="entry name" value="CAP_GLY_2"/>
    <property type="match status" value="1"/>
</dbReference>
<dbReference type="PROSITE" id="PS00845">
    <property type="entry name" value="CAP_GLY_1"/>
    <property type="match status" value="1"/>
</dbReference>
<dbReference type="Proteomes" id="UP000196158">
    <property type="component" value="Unassembled WGS sequence"/>
</dbReference>
<evidence type="ECO:0000256" key="2">
    <source>
        <dbReference type="ARBA" id="ARBA00022737"/>
    </source>
</evidence>
<dbReference type="SUPFAM" id="SSF74924">
    <property type="entry name" value="Cap-Gly domain"/>
    <property type="match status" value="1"/>
</dbReference>
<evidence type="ECO:0000256" key="3">
    <source>
        <dbReference type="ARBA" id="ARBA00023186"/>
    </source>
</evidence>
<dbReference type="SUPFAM" id="SSF54236">
    <property type="entry name" value="Ubiquitin-like"/>
    <property type="match status" value="1"/>
</dbReference>
<evidence type="ECO:0000259" key="4">
    <source>
        <dbReference type="PROSITE" id="PS50053"/>
    </source>
</evidence>
<dbReference type="SMART" id="SM01052">
    <property type="entry name" value="CAP_GLY"/>
    <property type="match status" value="1"/>
</dbReference>
<dbReference type="SUPFAM" id="SSF52047">
    <property type="entry name" value="RNI-like"/>
    <property type="match status" value="1"/>
</dbReference>
<feature type="domain" description="CAP-Gly" evidence="5">
    <location>
        <begin position="35"/>
        <end position="68"/>
    </location>
</feature>
<proteinExistence type="predicted"/>
<dbReference type="GO" id="GO:0005737">
    <property type="term" value="C:cytoplasm"/>
    <property type="evidence" value="ECO:0007669"/>
    <property type="project" value="TreeGrafter"/>
</dbReference>
<sequence>MEKYHIGDRLQIGDDICTVRYIGRINVWQNELAFGVEWDDPKRGKHSGTLNGHKYFETVKQNTGSFIKLSKVERAVRRGFIEAVRDIYGTPTDVDYSLRINSKNIEYVGFDVLNSRNKEINSLETISLERKSIFCLTTQKDDIPTMSNHFKNLKNLNISNNLISEFGNVLQLLEIMPNLSTLNISGNRFIPYETKPYEMKTFDNVRHLSLSYCEISIVCLKCILEYFPSLESLDLGGNDLSELISVTLPLPKYLKHLSLSNACLEELPVGLNSWKLDYLNLSHNAIKSVVSGLDEEDSREFSLTQLDLSHNEINKWESIDEINETFLKLKSLRINNNPVLSRNISEVNQLETDKQMFLNVLARFNNLDILDGSHLTEEIKEEAELYLLSVILSNTVRLTKDKSRWSYFRDKYGISEMSDRNLPQEYMENSLLVDLEVLKLHAHYNYKNMHFRIDLLPNSTVRYMKSIISRHIDVPILQIKVLYEPTNEAETMAEITRNFSLISDLGLTSGSNIYVMHK</sequence>
<feature type="domain" description="Ubiquitin-like" evidence="4">
    <location>
        <begin position="433"/>
        <end position="518"/>
    </location>
</feature>
<evidence type="ECO:0000259" key="5">
    <source>
        <dbReference type="PROSITE" id="PS50245"/>
    </source>
</evidence>
<dbReference type="PROSITE" id="PS51450">
    <property type="entry name" value="LRR"/>
    <property type="match status" value="3"/>
</dbReference>
<keyword evidence="3" id="KW-0143">Chaperone</keyword>
<dbReference type="OrthoDB" id="5273213at2759"/>
<dbReference type="AlphaFoldDB" id="A0A1X7R3A2"/>
<gene>
    <name evidence="6" type="ORF">KASA_0O06424G</name>
</gene>
<organism evidence="6 7">
    <name type="scientific">Maudiozyma saulgeensis</name>
    <dbReference type="NCBI Taxonomy" id="1789683"/>
    <lineage>
        <taxon>Eukaryota</taxon>
        <taxon>Fungi</taxon>
        <taxon>Dikarya</taxon>
        <taxon>Ascomycota</taxon>
        <taxon>Saccharomycotina</taxon>
        <taxon>Saccharomycetes</taxon>
        <taxon>Saccharomycetales</taxon>
        <taxon>Saccharomycetaceae</taxon>
        <taxon>Maudiozyma</taxon>
    </lineage>
</organism>
<dbReference type="EMBL" id="FXLY01000004">
    <property type="protein sequence ID" value="SMN20004.1"/>
    <property type="molecule type" value="Genomic_DNA"/>
</dbReference>
<name>A0A1X7R3A2_9SACH</name>
<dbReference type="Gene3D" id="3.80.10.10">
    <property type="entry name" value="Ribonuclease Inhibitor"/>
    <property type="match status" value="3"/>
</dbReference>
<dbReference type="PROSITE" id="PS50053">
    <property type="entry name" value="UBIQUITIN_2"/>
    <property type="match status" value="1"/>
</dbReference>
<dbReference type="Gene3D" id="2.30.30.190">
    <property type="entry name" value="CAP Gly-rich-like domain"/>
    <property type="match status" value="1"/>
</dbReference>
<dbReference type="InterPro" id="IPR032675">
    <property type="entry name" value="LRR_dom_sf"/>
</dbReference>
<evidence type="ECO:0000313" key="7">
    <source>
        <dbReference type="Proteomes" id="UP000196158"/>
    </source>
</evidence>